<dbReference type="InterPro" id="IPR012337">
    <property type="entry name" value="RNaseH-like_sf"/>
</dbReference>
<comment type="similarity">
    <text evidence="1">Belongs to the transposase 11 family.</text>
</comment>
<reference evidence="7 8" key="1">
    <citation type="journal article" date="2011" name="Stand. Genomic Sci.">
        <title>Non-contiguous finished genome sequence and contextual data of the filamentous soil bacterium Ktedonobacter racemifer type strain (SOSP1-21).</title>
        <authorList>
            <person name="Chang Y.J."/>
            <person name="Land M."/>
            <person name="Hauser L."/>
            <person name="Chertkov O."/>
            <person name="Del Rio T.G."/>
            <person name="Nolan M."/>
            <person name="Copeland A."/>
            <person name="Tice H."/>
            <person name="Cheng J.F."/>
            <person name="Lucas S."/>
            <person name="Han C."/>
            <person name="Goodwin L."/>
            <person name="Pitluck S."/>
            <person name="Ivanova N."/>
            <person name="Ovchinikova G."/>
            <person name="Pati A."/>
            <person name="Chen A."/>
            <person name="Palaniappan K."/>
            <person name="Mavromatis K."/>
            <person name="Liolios K."/>
            <person name="Brettin T."/>
            <person name="Fiebig A."/>
            <person name="Rohde M."/>
            <person name="Abt B."/>
            <person name="Goker M."/>
            <person name="Detter J.C."/>
            <person name="Woyke T."/>
            <person name="Bristow J."/>
            <person name="Eisen J.A."/>
            <person name="Markowitz V."/>
            <person name="Hugenholtz P."/>
            <person name="Kyrpides N.C."/>
            <person name="Klenk H.P."/>
            <person name="Lapidus A."/>
        </authorList>
    </citation>
    <scope>NUCLEOTIDE SEQUENCE [LARGE SCALE GENOMIC DNA]</scope>
    <source>
        <strain evidence="8">DSM 44963</strain>
        <strain evidence="7">SOSP1-21</strain>
    </source>
</reference>
<protein>
    <submittedName>
        <fullName evidence="7">Transposase IS4 family protein</fullName>
    </submittedName>
</protein>
<evidence type="ECO:0000256" key="2">
    <source>
        <dbReference type="ARBA" id="ARBA00022578"/>
    </source>
</evidence>
<gene>
    <name evidence="7" type="ORF">Krac_10319</name>
    <name evidence="6" type="ORF">Krac_3926</name>
</gene>
<dbReference type="SUPFAM" id="SSF53098">
    <property type="entry name" value="Ribonuclease H-like"/>
    <property type="match status" value="1"/>
</dbReference>
<dbReference type="InterPro" id="IPR002559">
    <property type="entry name" value="Transposase_11"/>
</dbReference>
<proteinExistence type="inferred from homology"/>
<keyword evidence="2" id="KW-0815">Transposition</keyword>
<evidence type="ECO:0000313" key="8">
    <source>
        <dbReference type="Proteomes" id="UP000004508"/>
    </source>
</evidence>
<comment type="caution">
    <text evidence="7">The sequence shown here is derived from an EMBL/GenBank/DDBJ whole genome shotgun (WGS) entry which is preliminary data.</text>
</comment>
<dbReference type="PANTHER" id="PTHR33258">
    <property type="entry name" value="TRANSPOSASE INSL FOR INSERTION SEQUENCE ELEMENT IS186A-RELATED"/>
    <property type="match status" value="1"/>
</dbReference>
<sequence>MTNVAQVEQSLKHILEDRANVLARETGCIERQRKFSGADLLQTLVFGWLSHPEASLETLASVATLREIEVTDTAVHKRFTQACAHFLHAILEEMTGVVVEADRQVPLELVNRFEAIMLEDSSTVALPNELVTCWQGCGGAPGEGHAAVKLHVRWELKRGGLQGPKLTPGRTSDRSSPLKEELLPAGSLYIADLGYLDWGSIAARRAADSYTLTRAQARTLYWTVEGKPLKLDPLLPRQVGQTKELWVRVADEHRYLMRLLIIRVPEEVAKRRRADLETEALRRNRPLGQRAWELADWTILLTDAPAHLLSLQEALVLLRERWQMELLYKLWKQYGRIDDWRTENPWRILCELYAKLIGLLLQHWLVILFAWQDEQRSLVKLAQVVRDAACSLLEALAGNGSLDSAFQSIQHRMRSGCQMNKRKKHPNSTQLLQRRSTGWVLDP</sequence>
<dbReference type="PANTHER" id="PTHR33258:SF1">
    <property type="entry name" value="TRANSPOSASE INSL FOR INSERTION SEQUENCE ELEMENT IS186A-RELATED"/>
    <property type="match status" value="1"/>
</dbReference>
<dbReference type="NCBIfam" id="NF033592">
    <property type="entry name" value="transpos_IS4_1"/>
    <property type="match status" value="1"/>
</dbReference>
<evidence type="ECO:0000313" key="7">
    <source>
        <dbReference type="EMBL" id="EFH88819.1"/>
    </source>
</evidence>
<evidence type="ECO:0000256" key="3">
    <source>
        <dbReference type="ARBA" id="ARBA00023125"/>
    </source>
</evidence>
<dbReference type="GO" id="GO:0004803">
    <property type="term" value="F:transposase activity"/>
    <property type="evidence" value="ECO:0007669"/>
    <property type="project" value="InterPro"/>
</dbReference>
<name>D6TGB7_KTERA</name>
<organism evidence="7 8">
    <name type="scientific">Ktedonobacter racemifer DSM 44963</name>
    <dbReference type="NCBI Taxonomy" id="485913"/>
    <lineage>
        <taxon>Bacteria</taxon>
        <taxon>Bacillati</taxon>
        <taxon>Chloroflexota</taxon>
        <taxon>Ktedonobacteria</taxon>
        <taxon>Ktedonobacterales</taxon>
        <taxon>Ktedonobacteraceae</taxon>
        <taxon>Ktedonobacter</taxon>
    </lineage>
</organism>
<dbReference type="eggNOG" id="COG3385">
    <property type="taxonomic scope" value="Bacteria"/>
</dbReference>
<keyword evidence="3" id="KW-0238">DNA-binding</keyword>
<dbReference type="InParanoid" id="D6TGB7"/>
<dbReference type="OrthoDB" id="157819at2"/>
<evidence type="ECO:0000256" key="4">
    <source>
        <dbReference type="ARBA" id="ARBA00023172"/>
    </source>
</evidence>
<dbReference type="Pfam" id="PF01609">
    <property type="entry name" value="DDE_Tnp_1"/>
    <property type="match status" value="1"/>
</dbReference>
<keyword evidence="8" id="KW-1185">Reference proteome</keyword>
<dbReference type="Proteomes" id="UP000004508">
    <property type="component" value="Unassembled WGS sequence"/>
</dbReference>
<dbReference type="EMBL" id="ADVG01000001">
    <property type="protein sequence ID" value="EFH88819.1"/>
    <property type="molecule type" value="Genomic_DNA"/>
</dbReference>
<dbReference type="InterPro" id="IPR047952">
    <property type="entry name" value="Transpos_IS4"/>
</dbReference>
<dbReference type="GO" id="GO:0003677">
    <property type="term" value="F:DNA binding"/>
    <property type="evidence" value="ECO:0007669"/>
    <property type="project" value="UniProtKB-KW"/>
</dbReference>
<evidence type="ECO:0000256" key="1">
    <source>
        <dbReference type="ARBA" id="ARBA00010075"/>
    </source>
</evidence>
<feature type="domain" description="Transposase IS4-like" evidence="5">
    <location>
        <begin position="133"/>
        <end position="360"/>
    </location>
</feature>
<dbReference type="GO" id="GO:0006313">
    <property type="term" value="P:DNA transposition"/>
    <property type="evidence" value="ECO:0007669"/>
    <property type="project" value="InterPro"/>
</dbReference>
<accession>D6TGB7</accession>
<dbReference type="EMBL" id="ADVG01000004">
    <property type="protein sequence ID" value="EFH83015.1"/>
    <property type="molecule type" value="Genomic_DNA"/>
</dbReference>
<keyword evidence="4" id="KW-0233">DNA recombination</keyword>
<evidence type="ECO:0000313" key="6">
    <source>
        <dbReference type="EMBL" id="EFH83015.1"/>
    </source>
</evidence>
<dbReference type="RefSeq" id="WP_007904998.1">
    <property type="nucleotide sequence ID" value="NZ_ADVG01000001.1"/>
</dbReference>
<dbReference type="AlphaFoldDB" id="D6TGB7"/>
<evidence type="ECO:0000259" key="5">
    <source>
        <dbReference type="Pfam" id="PF01609"/>
    </source>
</evidence>